<geneLocation type="plasmid" evidence="1 2">
    <name>unnamed1</name>
</geneLocation>
<reference evidence="1 2" key="1">
    <citation type="submission" date="2016-10" db="EMBL/GenBank/DDBJ databases">
        <title>Complete genome sequences of three Cupriavidus strains isolated from various Malaysian environments.</title>
        <authorList>
            <person name="Abdullah A.A.-A."/>
            <person name="Shafie N.A.H."/>
            <person name="Lau N.S."/>
        </authorList>
    </citation>
    <scope>NUCLEOTIDE SEQUENCE [LARGE SCALE GENOMIC DNA]</scope>
    <source>
        <strain evidence="1 2">USMAA1020</strain>
        <plasmid evidence="1 2">unnamed1</plasmid>
    </source>
</reference>
<sequence>MTVGEMASANPDWPASQVRTSLEYLAAKGNLMKTRAIFSGKLLVAYRLATESERDPTSSSFANSPALAMQLAIQSALCGQERLRLPIHWARGSQSAPFNL</sequence>
<keyword evidence="2" id="KW-1185">Reference proteome</keyword>
<protein>
    <submittedName>
        <fullName evidence="1">Uncharacterized protein</fullName>
    </submittedName>
</protein>
<name>A0ABN4TZR7_9BURK</name>
<accession>A0ABN4TZR7</accession>
<keyword evidence="1" id="KW-0614">Plasmid</keyword>
<evidence type="ECO:0000313" key="2">
    <source>
        <dbReference type="Proteomes" id="UP000177515"/>
    </source>
</evidence>
<evidence type="ECO:0000313" key="1">
    <source>
        <dbReference type="EMBL" id="AOZ11183.1"/>
    </source>
</evidence>
<dbReference type="EMBL" id="CP017756">
    <property type="protein sequence ID" value="AOZ11183.1"/>
    <property type="molecule type" value="Genomic_DNA"/>
</dbReference>
<organism evidence="1 2">
    <name type="scientific">Cupriavidus malaysiensis</name>
    <dbReference type="NCBI Taxonomy" id="367825"/>
    <lineage>
        <taxon>Bacteria</taxon>
        <taxon>Pseudomonadati</taxon>
        <taxon>Pseudomonadota</taxon>
        <taxon>Betaproteobacteria</taxon>
        <taxon>Burkholderiales</taxon>
        <taxon>Burkholderiaceae</taxon>
        <taxon>Cupriavidus</taxon>
    </lineage>
</organism>
<proteinExistence type="predicted"/>
<dbReference type="Proteomes" id="UP000177515">
    <property type="component" value="Plasmid unnamed1"/>
</dbReference>
<gene>
    <name evidence="1" type="ORF">BKK80_35105</name>
</gene>